<dbReference type="InterPro" id="IPR000742">
    <property type="entry name" value="EGF"/>
</dbReference>
<dbReference type="PROSITE" id="PS01187">
    <property type="entry name" value="EGF_CA"/>
    <property type="match status" value="3"/>
</dbReference>
<keyword evidence="3" id="KW-0677">Repeat</keyword>
<keyword evidence="5" id="KW-0325">Glycoprotein</keyword>
<dbReference type="FunFam" id="2.10.25.10:FF:000038">
    <property type="entry name" value="Fibrillin 2"/>
    <property type="match status" value="4"/>
</dbReference>
<dbReference type="CDD" id="cd00054">
    <property type="entry name" value="EGF_CA"/>
    <property type="match status" value="4"/>
</dbReference>
<dbReference type="Pfam" id="PF00100">
    <property type="entry name" value="Zona_pellucida"/>
    <property type="match status" value="1"/>
</dbReference>
<evidence type="ECO:0000256" key="6">
    <source>
        <dbReference type="PROSITE-ProRule" id="PRU00076"/>
    </source>
</evidence>
<feature type="domain" description="EGF-like" evidence="7">
    <location>
        <begin position="1"/>
        <end position="39"/>
    </location>
</feature>
<accession>F6S5F0</accession>
<dbReference type="SUPFAM" id="SSF57196">
    <property type="entry name" value="EGF/Laminin"/>
    <property type="match status" value="1"/>
</dbReference>
<dbReference type="Pfam" id="PF07645">
    <property type="entry name" value="EGF_CA"/>
    <property type="match status" value="2"/>
</dbReference>
<evidence type="ECO:0000313" key="9">
    <source>
        <dbReference type="Ensembl" id="ENSCINP00000016440.3"/>
    </source>
</evidence>
<dbReference type="InterPro" id="IPR042235">
    <property type="entry name" value="ZP-C_dom"/>
</dbReference>
<dbReference type="STRING" id="7719.ENSCINP00000016440"/>
<dbReference type="InterPro" id="IPR024731">
    <property type="entry name" value="NELL2-like_EGF"/>
</dbReference>
<evidence type="ECO:0000259" key="7">
    <source>
        <dbReference type="PROSITE" id="PS50026"/>
    </source>
</evidence>
<dbReference type="InterPro" id="IPR048290">
    <property type="entry name" value="ZP_chr"/>
</dbReference>
<reference evidence="9" key="2">
    <citation type="submission" date="2025-08" db="UniProtKB">
        <authorList>
            <consortium name="Ensembl"/>
        </authorList>
    </citation>
    <scope>IDENTIFICATION</scope>
</reference>
<dbReference type="GO" id="GO:0005509">
    <property type="term" value="F:calcium ion binding"/>
    <property type="evidence" value="ECO:0007669"/>
    <property type="project" value="InterPro"/>
</dbReference>
<feature type="domain" description="ZP" evidence="8">
    <location>
        <begin position="254"/>
        <end position="490"/>
    </location>
</feature>
<reference evidence="10" key="1">
    <citation type="journal article" date="2002" name="Science">
        <title>The draft genome of Ciona intestinalis: insights into chordate and vertebrate origins.</title>
        <authorList>
            <person name="Dehal P."/>
            <person name="Satou Y."/>
            <person name="Campbell R.K."/>
            <person name="Chapman J."/>
            <person name="Degnan B."/>
            <person name="De Tomaso A."/>
            <person name="Davidson B."/>
            <person name="Di Gregorio A."/>
            <person name="Gelpke M."/>
            <person name="Goodstein D.M."/>
            <person name="Harafuji N."/>
            <person name="Hastings K.E."/>
            <person name="Ho I."/>
            <person name="Hotta K."/>
            <person name="Huang W."/>
            <person name="Kawashima T."/>
            <person name="Lemaire P."/>
            <person name="Martinez D."/>
            <person name="Meinertzhagen I.A."/>
            <person name="Necula S."/>
            <person name="Nonaka M."/>
            <person name="Putnam N."/>
            <person name="Rash S."/>
            <person name="Saiga H."/>
            <person name="Satake M."/>
            <person name="Terry A."/>
            <person name="Yamada L."/>
            <person name="Wang H.G."/>
            <person name="Awazu S."/>
            <person name="Azumi K."/>
            <person name="Boore J."/>
            <person name="Branno M."/>
            <person name="Chin-Bow S."/>
            <person name="DeSantis R."/>
            <person name="Doyle S."/>
            <person name="Francino P."/>
            <person name="Keys D.N."/>
            <person name="Haga S."/>
            <person name="Hayashi H."/>
            <person name="Hino K."/>
            <person name="Imai K.S."/>
            <person name="Inaba K."/>
            <person name="Kano S."/>
            <person name="Kobayashi K."/>
            <person name="Kobayashi M."/>
            <person name="Lee B.I."/>
            <person name="Makabe K.W."/>
            <person name="Manohar C."/>
            <person name="Matassi G."/>
            <person name="Medina M."/>
            <person name="Mochizuki Y."/>
            <person name="Mount S."/>
            <person name="Morishita T."/>
            <person name="Miura S."/>
            <person name="Nakayama A."/>
            <person name="Nishizaka S."/>
            <person name="Nomoto H."/>
            <person name="Ohta F."/>
            <person name="Oishi K."/>
            <person name="Rigoutsos I."/>
            <person name="Sano M."/>
            <person name="Sasaki A."/>
            <person name="Sasakura Y."/>
            <person name="Shoguchi E."/>
            <person name="Shin-i T."/>
            <person name="Spagnuolo A."/>
            <person name="Stainier D."/>
            <person name="Suzuki M.M."/>
            <person name="Tassy O."/>
            <person name="Takatori N."/>
            <person name="Tokuoka M."/>
            <person name="Yagi K."/>
            <person name="Yoshizaki F."/>
            <person name="Wada S."/>
            <person name="Zhang C."/>
            <person name="Hyatt P.D."/>
            <person name="Larimer F."/>
            <person name="Detter C."/>
            <person name="Doggett N."/>
            <person name="Glavina T."/>
            <person name="Hawkins T."/>
            <person name="Richardson P."/>
            <person name="Lucas S."/>
            <person name="Kohara Y."/>
            <person name="Levine M."/>
            <person name="Satoh N."/>
            <person name="Rokhsar D.S."/>
        </authorList>
    </citation>
    <scope>NUCLEOTIDE SEQUENCE [LARGE SCALE GENOMIC DNA]</scope>
</reference>
<evidence type="ECO:0000256" key="4">
    <source>
        <dbReference type="ARBA" id="ARBA00023157"/>
    </source>
</evidence>
<dbReference type="Proteomes" id="UP000008144">
    <property type="component" value="Unassembled WGS sequence"/>
</dbReference>
<dbReference type="PROSITE" id="PS51034">
    <property type="entry name" value="ZP_2"/>
    <property type="match status" value="1"/>
</dbReference>
<feature type="domain" description="EGF-like" evidence="7">
    <location>
        <begin position="161"/>
        <end position="204"/>
    </location>
</feature>
<dbReference type="InterPro" id="IPR049883">
    <property type="entry name" value="NOTCH1_EGF-like"/>
</dbReference>
<dbReference type="HOGENOM" id="CLU_557312_0_0_1"/>
<dbReference type="OMA" id="YVNITHI"/>
<feature type="domain" description="EGF-like" evidence="7">
    <location>
        <begin position="109"/>
        <end position="148"/>
    </location>
</feature>
<sequence>DINECELIVDLCNGNSSCINTLGSYICLCPPGFTLQGNSSDPCQDVDECYPEEEEKQCGFNAYCVNNPGSYTCICESGYLGDGQYTCECKLGFIGDGINCYGSGNYCEDVDECKVFDFCHMYATCENHQGSFSCNCKPGFAGNGYVCQALYFSTIFRNNADIDECLNNMSNCLRDGTSSCSNTIGSYFCACADGFRGDGITTCTKVNKPNDCLLGTHDCDKQATCSFSGNEFTCTCNQINKNVILFSVSPVMVQCTTTSITVKVIADYYMQKSIRLPDLHLNDFECGGQQTALSDEYWDFIIDDLSSCGTIVSKNQTHITYSNILSNSVKSGVYMGTLVSVPFSCSYPSNLTVALPTPYYPEANVISIAGPNGTGTFVVEMNIYTDSSYSFISNTTSFATTDILYVQTTLTADDNSLALLIHDCWATPTSSGVDPNAYYFIDNGCPIPGRVADTVHITMNGVSKISRFHTQVFGFVDYNTTYFHCTVDLC</sequence>
<dbReference type="PROSITE" id="PS01186">
    <property type="entry name" value="EGF_2"/>
    <property type="match status" value="3"/>
</dbReference>
<dbReference type="Gene3D" id="2.10.25.10">
    <property type="entry name" value="Laminin"/>
    <property type="match status" value="4"/>
</dbReference>
<dbReference type="Pfam" id="PF12947">
    <property type="entry name" value="EGF_3"/>
    <property type="match status" value="2"/>
</dbReference>
<evidence type="ECO:0000256" key="5">
    <source>
        <dbReference type="ARBA" id="ARBA00023180"/>
    </source>
</evidence>
<protein>
    <submittedName>
        <fullName evidence="9">Uncharacterized protein</fullName>
    </submittedName>
</protein>
<evidence type="ECO:0000259" key="8">
    <source>
        <dbReference type="PROSITE" id="PS51034"/>
    </source>
</evidence>
<keyword evidence="2" id="KW-0732">Signal</keyword>
<dbReference type="SUPFAM" id="SSF57184">
    <property type="entry name" value="Growth factor receptor domain"/>
    <property type="match status" value="1"/>
</dbReference>
<dbReference type="SMART" id="SM00179">
    <property type="entry name" value="EGF_CA"/>
    <property type="match status" value="4"/>
</dbReference>
<feature type="disulfide bond" evidence="6">
    <location>
        <begin position="172"/>
        <end position="189"/>
    </location>
</feature>
<evidence type="ECO:0000313" key="10">
    <source>
        <dbReference type="Proteomes" id="UP000008144"/>
    </source>
</evidence>
<dbReference type="AlphaFoldDB" id="F6S5F0"/>
<dbReference type="InParanoid" id="F6S5F0"/>
<dbReference type="Ensembl" id="ENSCINT00000016440.3">
    <property type="protein sequence ID" value="ENSCINP00000016440.3"/>
    <property type="gene ID" value="ENSCING00000008036.3"/>
</dbReference>
<dbReference type="PRINTS" id="PR00023">
    <property type="entry name" value="ZPELLUCIDA"/>
</dbReference>
<dbReference type="Gene3D" id="2.60.40.4100">
    <property type="entry name" value="Zona pellucida, ZP-C domain"/>
    <property type="match status" value="1"/>
</dbReference>
<dbReference type="SMART" id="SM00241">
    <property type="entry name" value="ZP"/>
    <property type="match status" value="1"/>
</dbReference>
<reference evidence="9" key="3">
    <citation type="submission" date="2025-09" db="UniProtKB">
        <authorList>
            <consortium name="Ensembl"/>
        </authorList>
    </citation>
    <scope>IDENTIFICATION</scope>
</reference>
<dbReference type="InterPro" id="IPR009030">
    <property type="entry name" value="Growth_fac_rcpt_cys_sf"/>
</dbReference>
<dbReference type="PANTHER" id="PTHR14002">
    <property type="entry name" value="ENDOGLIN/TGF-BETA RECEPTOR TYPE III"/>
    <property type="match status" value="1"/>
</dbReference>
<dbReference type="GeneTree" id="ENSGT00940000164251"/>
<evidence type="ECO:0000256" key="3">
    <source>
        <dbReference type="ARBA" id="ARBA00022737"/>
    </source>
</evidence>
<keyword evidence="4 6" id="KW-1015">Disulfide bond</keyword>
<feature type="domain" description="EGF-like" evidence="7">
    <location>
        <begin position="45"/>
        <end position="88"/>
    </location>
</feature>
<dbReference type="SMART" id="SM00181">
    <property type="entry name" value="EGF"/>
    <property type="match status" value="5"/>
</dbReference>
<organism evidence="9 10">
    <name type="scientific">Ciona intestinalis</name>
    <name type="common">Transparent sea squirt</name>
    <name type="synonym">Ascidia intestinalis</name>
    <dbReference type="NCBI Taxonomy" id="7719"/>
    <lineage>
        <taxon>Eukaryota</taxon>
        <taxon>Metazoa</taxon>
        <taxon>Chordata</taxon>
        <taxon>Tunicata</taxon>
        <taxon>Ascidiacea</taxon>
        <taxon>Phlebobranchia</taxon>
        <taxon>Cionidae</taxon>
        <taxon>Ciona</taxon>
    </lineage>
</organism>
<name>F6S5F0_CIOIN</name>
<comment type="caution">
    <text evidence="6">Lacks conserved residue(s) required for the propagation of feature annotation.</text>
</comment>
<keyword evidence="10" id="KW-1185">Reference proteome</keyword>
<dbReference type="InterPro" id="IPR001507">
    <property type="entry name" value="ZP_dom"/>
</dbReference>
<dbReference type="PROSITE" id="PS00010">
    <property type="entry name" value="ASX_HYDROXYL"/>
    <property type="match status" value="4"/>
</dbReference>
<dbReference type="InterPro" id="IPR055355">
    <property type="entry name" value="ZP-C"/>
</dbReference>
<dbReference type="Gene3D" id="2.60.40.3210">
    <property type="entry name" value="Zona pellucida, ZP-N domain"/>
    <property type="match status" value="1"/>
</dbReference>
<dbReference type="InterPro" id="IPR018097">
    <property type="entry name" value="EGF_Ca-bd_CS"/>
</dbReference>
<dbReference type="InterPro" id="IPR001881">
    <property type="entry name" value="EGF-like_Ca-bd_dom"/>
</dbReference>
<proteinExistence type="predicted"/>
<dbReference type="PANTHER" id="PTHR14002:SF20">
    <property type="entry name" value="ZONA PELLUCIDA-LIKE DOMAIN-CONTAINING PROTEIN 1"/>
    <property type="match status" value="1"/>
</dbReference>
<keyword evidence="1 6" id="KW-0245">EGF-like domain</keyword>
<evidence type="ECO:0000256" key="2">
    <source>
        <dbReference type="ARBA" id="ARBA00022729"/>
    </source>
</evidence>
<dbReference type="PROSITE" id="PS50026">
    <property type="entry name" value="EGF_3"/>
    <property type="match status" value="4"/>
</dbReference>
<dbReference type="InterPro" id="IPR000152">
    <property type="entry name" value="EGF-type_Asp/Asn_hydroxyl_site"/>
</dbReference>
<evidence type="ECO:0000256" key="1">
    <source>
        <dbReference type="ARBA" id="ARBA00022536"/>
    </source>
</evidence>